<protein>
    <submittedName>
        <fullName evidence="2">Uncharacterized protein</fullName>
    </submittedName>
</protein>
<dbReference type="EnsemblMetazoa" id="CJA08281.1">
    <property type="protein sequence ID" value="CJA08281.1"/>
    <property type="gene ID" value="WBGene00127485"/>
</dbReference>
<evidence type="ECO:0000313" key="2">
    <source>
        <dbReference type="EnsemblMetazoa" id="CJA08281.1"/>
    </source>
</evidence>
<feature type="transmembrane region" description="Helical" evidence="1">
    <location>
        <begin position="127"/>
        <end position="151"/>
    </location>
</feature>
<keyword evidence="1" id="KW-0812">Transmembrane</keyword>
<reference evidence="3" key="1">
    <citation type="submission" date="2010-08" db="EMBL/GenBank/DDBJ databases">
        <authorList>
            <consortium name="Caenorhabditis japonica Sequencing Consortium"/>
            <person name="Wilson R.K."/>
        </authorList>
    </citation>
    <scope>NUCLEOTIDE SEQUENCE [LARGE SCALE GENOMIC DNA]</scope>
    <source>
        <strain evidence="3">DF5081</strain>
    </source>
</reference>
<dbReference type="Proteomes" id="UP000005237">
    <property type="component" value="Unassembled WGS sequence"/>
</dbReference>
<name>A0A8R1HQJ0_CAEJA</name>
<keyword evidence="1" id="KW-1133">Transmembrane helix</keyword>
<feature type="transmembrane region" description="Helical" evidence="1">
    <location>
        <begin position="12"/>
        <end position="32"/>
    </location>
</feature>
<proteinExistence type="predicted"/>
<evidence type="ECO:0000256" key="1">
    <source>
        <dbReference type="SAM" id="Phobius"/>
    </source>
</evidence>
<feature type="transmembrane region" description="Helical" evidence="1">
    <location>
        <begin position="92"/>
        <end position="115"/>
    </location>
</feature>
<feature type="transmembrane region" description="Helical" evidence="1">
    <location>
        <begin position="184"/>
        <end position="206"/>
    </location>
</feature>
<accession>A0A8R1HQJ0</accession>
<dbReference type="AlphaFoldDB" id="A0A8R1HQJ0"/>
<feature type="transmembrane region" description="Helical" evidence="1">
    <location>
        <begin position="158"/>
        <end position="178"/>
    </location>
</feature>
<reference evidence="2" key="2">
    <citation type="submission" date="2022-06" db="UniProtKB">
        <authorList>
            <consortium name="EnsemblMetazoa"/>
        </authorList>
    </citation>
    <scope>IDENTIFICATION</scope>
    <source>
        <strain evidence="2">DF5081</strain>
    </source>
</reference>
<organism evidence="2 3">
    <name type="scientific">Caenorhabditis japonica</name>
    <dbReference type="NCBI Taxonomy" id="281687"/>
    <lineage>
        <taxon>Eukaryota</taxon>
        <taxon>Metazoa</taxon>
        <taxon>Ecdysozoa</taxon>
        <taxon>Nematoda</taxon>
        <taxon>Chromadorea</taxon>
        <taxon>Rhabditida</taxon>
        <taxon>Rhabditina</taxon>
        <taxon>Rhabditomorpha</taxon>
        <taxon>Rhabditoidea</taxon>
        <taxon>Rhabditidae</taxon>
        <taxon>Peloderinae</taxon>
        <taxon>Caenorhabditis</taxon>
    </lineage>
</organism>
<feature type="transmembrane region" description="Helical" evidence="1">
    <location>
        <begin position="44"/>
        <end position="71"/>
    </location>
</feature>
<evidence type="ECO:0000313" key="3">
    <source>
        <dbReference type="Proteomes" id="UP000005237"/>
    </source>
</evidence>
<keyword evidence="3" id="KW-1185">Reference proteome</keyword>
<sequence>MGIGQHQTTKHGAFFFSRLVFAPYIASLAIFHFFKSCPMHTSNLIFICNVTLVIVSIAGLCLSSSVFDFIVSSRLYYTVPDHKVLIDPKMSLWLFPCSTLSFLLSFLSLLFLSAGQRVITFAVDHQLLLSFFHAFLMCIACTLSSFVSFLCIQNAADIAGYAVFATPAQFQLASAWYYSRLRALAVISALQSIMNGIIVAVLYLGINCKYRTFAQLSQKPAQPDLVERTTYFA</sequence>
<keyword evidence="1" id="KW-0472">Membrane</keyword>